<evidence type="ECO:0000313" key="2">
    <source>
        <dbReference type="EMBL" id="WVX46979.1"/>
    </source>
</evidence>
<dbReference type="InterPro" id="IPR001853">
    <property type="entry name" value="DSBA-like_thioredoxin_dom"/>
</dbReference>
<dbReference type="EMBL" id="CP143423">
    <property type="protein sequence ID" value="WVX46979.1"/>
    <property type="molecule type" value="Genomic_DNA"/>
</dbReference>
<feature type="domain" description="DSBA-like thioredoxin" evidence="1">
    <location>
        <begin position="91"/>
        <end position="232"/>
    </location>
</feature>
<reference evidence="3" key="2">
    <citation type="submission" date="2024-01" db="EMBL/GenBank/DDBJ databases">
        <title>Roseobacter fucihabitans sp. nov., isolated from the brown alga Fucus spiralis.</title>
        <authorList>
            <person name="Hahnke S."/>
            <person name="Berger M."/>
            <person name="Schlingloff A."/>
            <person name="Athale I."/>
            <person name="Neumann-Schaal M."/>
            <person name="Adenaya A."/>
            <person name="Poehlein A."/>
            <person name="Daniel R."/>
            <person name="Pertersen J."/>
            <person name="Brinkhoff T."/>
        </authorList>
    </citation>
    <scope>NUCLEOTIDE SEQUENCE [LARGE SCALE GENOMIC DNA]</scope>
    <source>
        <strain evidence="3">B14</strain>
    </source>
</reference>
<name>A0ABZ2BLF0_9RHOB</name>
<organism evidence="2 3">
    <name type="scientific">Roseobacter fucihabitans</name>
    <dbReference type="NCBI Taxonomy" id="1537242"/>
    <lineage>
        <taxon>Bacteria</taxon>
        <taxon>Pseudomonadati</taxon>
        <taxon>Pseudomonadota</taxon>
        <taxon>Alphaproteobacteria</taxon>
        <taxon>Rhodobacterales</taxon>
        <taxon>Roseobacteraceae</taxon>
        <taxon>Roseobacter</taxon>
    </lineage>
</organism>
<dbReference type="Proteomes" id="UP001318682">
    <property type="component" value="Chromosome"/>
</dbReference>
<reference evidence="2 3" key="1">
    <citation type="submission" date="2015-07" db="EMBL/GenBank/DDBJ databases">
        <authorList>
            <person name="Voget S."/>
            <person name="Dogs M."/>
            <person name="Brinkhoff T.H."/>
            <person name="Daniel R."/>
        </authorList>
    </citation>
    <scope>NUCLEOTIDE SEQUENCE [LARGE SCALE GENOMIC DNA]</scope>
    <source>
        <strain evidence="2 3">B14</strain>
    </source>
</reference>
<proteinExistence type="predicted"/>
<dbReference type="RefSeq" id="WP_187430716.1">
    <property type="nucleotide sequence ID" value="NZ_CP143423.1"/>
</dbReference>
<dbReference type="InterPro" id="IPR036249">
    <property type="entry name" value="Thioredoxin-like_sf"/>
</dbReference>
<evidence type="ECO:0000259" key="1">
    <source>
        <dbReference type="Pfam" id="PF01323"/>
    </source>
</evidence>
<keyword evidence="3" id="KW-1185">Reference proteome</keyword>
<sequence>MRRRDALVIGGIFAVAIAIPPFLRRREQAFEFSDLPGMPGFRRLERGNISGAPDFFTGLQTPQEIAANGRLPQNLCRAVFPEKAMPGRVPVAVFSDYYCPYCAVLDKRLADLEAGGALIDLRFHELPLLGERSRWAARVALAASTQHDHKAIHLDMMQRILRPAIAGVRDVADRFDLDAQRIMKEARSGAMDLRIEDALALGRALGIPGTPGAMIGRTLVIGALPERDLSHLIDLEAGAPSCA</sequence>
<dbReference type="Pfam" id="PF01323">
    <property type="entry name" value="DSBA"/>
    <property type="match status" value="1"/>
</dbReference>
<gene>
    <name evidence="2" type="ORF">ROLI_000370</name>
</gene>
<dbReference type="SUPFAM" id="SSF52833">
    <property type="entry name" value="Thioredoxin-like"/>
    <property type="match status" value="1"/>
</dbReference>
<accession>A0ABZ2BLF0</accession>
<evidence type="ECO:0000313" key="3">
    <source>
        <dbReference type="Proteomes" id="UP001318682"/>
    </source>
</evidence>
<dbReference type="Gene3D" id="3.40.30.10">
    <property type="entry name" value="Glutaredoxin"/>
    <property type="match status" value="1"/>
</dbReference>
<protein>
    <recommendedName>
        <fullName evidence="1">DSBA-like thioredoxin domain-containing protein</fullName>
    </recommendedName>
</protein>